<comment type="caution">
    <text evidence="1">The sequence shown here is derived from an EMBL/GenBank/DDBJ whole genome shotgun (WGS) entry which is preliminary data.</text>
</comment>
<sequence length="44" mass="5049">VQMRTSRRTRVSRALSFDLDIVVFGEWCAQHQGCQQTPFCAMST</sequence>
<evidence type="ECO:0000313" key="3">
    <source>
        <dbReference type="Proteomes" id="UP001331761"/>
    </source>
</evidence>
<organism evidence="1 3">
    <name type="scientific">Trichostrongylus colubriformis</name>
    <name type="common">Black scour worm</name>
    <dbReference type="NCBI Taxonomy" id="6319"/>
    <lineage>
        <taxon>Eukaryota</taxon>
        <taxon>Metazoa</taxon>
        <taxon>Ecdysozoa</taxon>
        <taxon>Nematoda</taxon>
        <taxon>Chromadorea</taxon>
        <taxon>Rhabditida</taxon>
        <taxon>Rhabditina</taxon>
        <taxon>Rhabditomorpha</taxon>
        <taxon>Strongyloidea</taxon>
        <taxon>Trichostrongylidae</taxon>
        <taxon>Trichostrongylus</taxon>
    </lineage>
</organism>
<keyword evidence="3" id="KW-1185">Reference proteome</keyword>
<dbReference type="EMBL" id="WIXE01005386">
    <property type="protein sequence ID" value="KAK5982228.1"/>
    <property type="molecule type" value="Genomic_DNA"/>
</dbReference>
<gene>
    <name evidence="1" type="ORF">GCK32_012023</name>
    <name evidence="2" type="ORF">GCK32_012032</name>
</gene>
<protein>
    <submittedName>
        <fullName evidence="1">Uncharacterized protein</fullName>
    </submittedName>
</protein>
<evidence type="ECO:0000313" key="1">
    <source>
        <dbReference type="EMBL" id="KAK5966784.1"/>
    </source>
</evidence>
<feature type="non-terminal residue" evidence="1">
    <location>
        <position position="1"/>
    </location>
</feature>
<dbReference type="AlphaFoldDB" id="A0AAN8IW21"/>
<name>A0AAN8IW21_TRICO</name>
<accession>A0AAN8IW21</accession>
<dbReference type="Proteomes" id="UP001331761">
    <property type="component" value="Unassembled WGS sequence"/>
</dbReference>
<reference evidence="1 3" key="1">
    <citation type="submission" date="2019-10" db="EMBL/GenBank/DDBJ databases">
        <title>Assembly and Annotation for the nematode Trichostrongylus colubriformis.</title>
        <authorList>
            <person name="Martin J."/>
        </authorList>
    </citation>
    <scope>NUCLEOTIDE SEQUENCE [LARGE SCALE GENOMIC DNA]</scope>
    <source>
        <strain evidence="1">G859</strain>
        <tissue evidence="1">Whole worm</tissue>
    </source>
</reference>
<dbReference type="EMBL" id="WIXE01023135">
    <property type="protein sequence ID" value="KAK5966784.1"/>
    <property type="molecule type" value="Genomic_DNA"/>
</dbReference>
<proteinExistence type="predicted"/>
<evidence type="ECO:0000313" key="2">
    <source>
        <dbReference type="EMBL" id="KAK5982228.1"/>
    </source>
</evidence>